<evidence type="ECO:0000313" key="4">
    <source>
        <dbReference type="Proteomes" id="UP000092993"/>
    </source>
</evidence>
<comment type="caution">
    <text evidence="3">The sequence shown here is derived from an EMBL/GenBank/DDBJ whole genome shotgun (WGS) entry which is preliminary data.</text>
</comment>
<reference evidence="3 4" key="1">
    <citation type="submission" date="2016-03" db="EMBL/GenBank/DDBJ databases">
        <title>Whole genome sequencing of Grifola frondosa 9006-11.</title>
        <authorList>
            <person name="Min B."/>
            <person name="Park H."/>
            <person name="Kim J.-G."/>
            <person name="Cho H."/>
            <person name="Oh Y.-L."/>
            <person name="Kong W.-S."/>
            <person name="Choi I.-G."/>
        </authorList>
    </citation>
    <scope>NUCLEOTIDE SEQUENCE [LARGE SCALE GENOMIC DNA]</scope>
    <source>
        <strain evidence="3 4">9006-11</strain>
    </source>
</reference>
<keyword evidence="1" id="KW-0472">Membrane</keyword>
<keyword evidence="1" id="KW-1133">Transmembrane helix</keyword>
<keyword evidence="2" id="KW-0732">Signal</keyword>
<accession>A0A1C7MM06</accession>
<evidence type="ECO:0000256" key="1">
    <source>
        <dbReference type="SAM" id="Phobius"/>
    </source>
</evidence>
<keyword evidence="4" id="KW-1185">Reference proteome</keyword>
<dbReference type="Pfam" id="PF05439">
    <property type="entry name" value="JTB"/>
    <property type="match status" value="1"/>
</dbReference>
<dbReference type="OrthoDB" id="2525787at2759"/>
<dbReference type="Proteomes" id="UP000092993">
    <property type="component" value="Unassembled WGS sequence"/>
</dbReference>
<evidence type="ECO:0000313" key="3">
    <source>
        <dbReference type="EMBL" id="OBZ77892.1"/>
    </source>
</evidence>
<dbReference type="OMA" id="FGTCEPC"/>
<organism evidence="3 4">
    <name type="scientific">Grifola frondosa</name>
    <name type="common">Maitake</name>
    <name type="synonym">Polyporus frondosus</name>
    <dbReference type="NCBI Taxonomy" id="5627"/>
    <lineage>
        <taxon>Eukaryota</taxon>
        <taxon>Fungi</taxon>
        <taxon>Dikarya</taxon>
        <taxon>Basidiomycota</taxon>
        <taxon>Agaricomycotina</taxon>
        <taxon>Agaricomycetes</taxon>
        <taxon>Polyporales</taxon>
        <taxon>Grifolaceae</taxon>
        <taxon>Grifola</taxon>
    </lineage>
</organism>
<dbReference type="AlphaFoldDB" id="A0A1C7MM06"/>
<name>A0A1C7MM06_GRIFR</name>
<dbReference type="InterPro" id="IPR008657">
    <property type="entry name" value="JTB"/>
</dbReference>
<protein>
    <submittedName>
        <fullName evidence="3">Uncharacterized protein</fullName>
    </submittedName>
</protein>
<dbReference type="GO" id="GO:0016020">
    <property type="term" value="C:membrane"/>
    <property type="evidence" value="ECO:0007669"/>
    <property type="project" value="InterPro"/>
</dbReference>
<dbReference type="STRING" id="5627.A0A1C7MM06"/>
<feature type="signal peptide" evidence="2">
    <location>
        <begin position="1"/>
        <end position="20"/>
    </location>
</feature>
<evidence type="ECO:0000256" key="2">
    <source>
        <dbReference type="SAM" id="SignalP"/>
    </source>
</evidence>
<keyword evidence="1" id="KW-0812">Transmembrane</keyword>
<dbReference type="EMBL" id="LUGG01000002">
    <property type="protein sequence ID" value="OBZ77892.1"/>
    <property type="molecule type" value="Genomic_DNA"/>
</dbReference>
<gene>
    <name evidence="3" type="ORF">A0H81_02582</name>
</gene>
<feature type="chain" id="PRO_5008889216" evidence="2">
    <location>
        <begin position="21"/>
        <end position="134"/>
    </location>
</feature>
<proteinExistence type="predicted"/>
<sequence>MRIIWQTCFILLLMMHAVLGAASGNNTDLICRPFGTCEPCPEDALFLTSITMPDDKPSPSPSNQGEIPAWESCGRIVEKERADFYEFLVCNFFVAILAVVVLFARSKRLQALQARQLAARIGLIRGTPGGWVNG</sequence>
<feature type="transmembrane region" description="Helical" evidence="1">
    <location>
        <begin position="84"/>
        <end position="104"/>
    </location>
</feature>